<dbReference type="RefSeq" id="WP_160626858.1">
    <property type="nucleotide sequence ID" value="NZ_CP047593.1"/>
</dbReference>
<dbReference type="CDD" id="cd00051">
    <property type="entry name" value="EFh"/>
    <property type="match status" value="1"/>
</dbReference>
<feature type="region of interest" description="Disordered" evidence="3">
    <location>
        <begin position="464"/>
        <end position="504"/>
    </location>
</feature>
<dbReference type="InterPro" id="IPR050738">
    <property type="entry name" value="Sulfatase"/>
</dbReference>
<name>A0A6P1M8P2_9BACT</name>
<dbReference type="Gene3D" id="1.10.238.10">
    <property type="entry name" value="EF-hand"/>
    <property type="match status" value="1"/>
</dbReference>
<proteinExistence type="inferred from homology"/>
<dbReference type="GO" id="GO:0016740">
    <property type="term" value="F:transferase activity"/>
    <property type="evidence" value="ECO:0007669"/>
    <property type="project" value="UniProtKB-KW"/>
</dbReference>
<feature type="compositionally biased region" description="Basic and acidic residues" evidence="3">
    <location>
        <begin position="472"/>
        <end position="491"/>
    </location>
</feature>
<accession>A0A6P1M8P2</accession>
<dbReference type="InterPro" id="IPR017850">
    <property type="entry name" value="Alkaline_phosphatase_core_sf"/>
</dbReference>
<feature type="region of interest" description="Disordered" evidence="3">
    <location>
        <begin position="530"/>
        <end position="550"/>
    </location>
</feature>
<dbReference type="EMBL" id="CP047593">
    <property type="protein sequence ID" value="QHI68488.1"/>
    <property type="molecule type" value="Genomic_DNA"/>
</dbReference>
<dbReference type="InterPro" id="IPR000917">
    <property type="entry name" value="Sulfatase_N"/>
</dbReference>
<keyword evidence="2 6" id="KW-0378">Hydrolase</keyword>
<dbReference type="PANTHER" id="PTHR42693:SF53">
    <property type="entry name" value="ENDO-4-O-SULFATASE"/>
    <property type="match status" value="1"/>
</dbReference>
<comment type="similarity">
    <text evidence="1">Belongs to the sulfatase family.</text>
</comment>
<keyword evidence="4" id="KW-0732">Signal</keyword>
<dbReference type="PROSITE" id="PS50222">
    <property type="entry name" value="EF_HAND_2"/>
    <property type="match status" value="1"/>
</dbReference>
<dbReference type="InterPro" id="IPR002048">
    <property type="entry name" value="EF_hand_dom"/>
</dbReference>
<evidence type="ECO:0000256" key="3">
    <source>
        <dbReference type="SAM" id="MobiDB-lite"/>
    </source>
</evidence>
<evidence type="ECO:0000256" key="1">
    <source>
        <dbReference type="ARBA" id="ARBA00008779"/>
    </source>
</evidence>
<organism evidence="6 7">
    <name type="scientific">Tichowtungia aerotolerans</name>
    <dbReference type="NCBI Taxonomy" id="2697043"/>
    <lineage>
        <taxon>Bacteria</taxon>
        <taxon>Pseudomonadati</taxon>
        <taxon>Kiritimatiellota</taxon>
        <taxon>Tichowtungiia</taxon>
        <taxon>Tichowtungiales</taxon>
        <taxon>Tichowtungiaceae</taxon>
        <taxon>Tichowtungia</taxon>
    </lineage>
</organism>
<dbReference type="Gene3D" id="3.30.1120.10">
    <property type="match status" value="1"/>
</dbReference>
<dbReference type="SUPFAM" id="SSF47473">
    <property type="entry name" value="EF-hand"/>
    <property type="match status" value="1"/>
</dbReference>
<feature type="chain" id="PRO_5027021955" evidence="4">
    <location>
        <begin position="21"/>
        <end position="550"/>
    </location>
</feature>
<reference evidence="6 7" key="1">
    <citation type="submission" date="2020-01" db="EMBL/GenBank/DDBJ databases">
        <title>Ponticoccus aerotolerans gen. nov., sp. nov., an anaerobic bacterium and proposal of Ponticoccusceae fam. nov., Ponticoccusles ord. nov. and Ponticoccuse classis nov. in the phylum Kiritimatiellaeota.</title>
        <authorList>
            <person name="Zhou L.Y."/>
            <person name="Du Z.J."/>
        </authorList>
    </citation>
    <scope>NUCLEOTIDE SEQUENCE [LARGE SCALE GENOMIC DNA]</scope>
    <source>
        <strain evidence="6 7">S-5007</strain>
    </source>
</reference>
<feature type="signal peptide" evidence="4">
    <location>
        <begin position="1"/>
        <end position="20"/>
    </location>
</feature>
<sequence>MVKTALVAGTIMAASLVAVARTPNVVIIFTDDQGYADLSCQGSKEMKTPNIDSIARNGIRFTNGYSSAPQCGPSRAGILTGQYQQKFAMEQNAGTFTSFGLPTNIKLFPQYMKEAGYTTAALGKWHIGGKLKEYFPENRGFDFVWCTPETPFVLNGKEYDGRRFTKTSTHQTDIITIGACDFIEKNKDKPFFMYVAYHVPHSPYKSVPKWLDQNRDVQDKDRRILAGMISELDDGVGRILSTLRENGLEEDTLIFYASDNGAPEQKYPPAKTSNGVLRGQKGNLYEGGVRVPWLVQWKGTIPGGQVLDDPVITLDILPTSLAAAGRTDLIAAEVDGVNLLPFFKGEAPLAERPMFFRWDGWLGMRQGRWKLVYPIASRKTAPPPYDSGTLELYDMDADIAEQKNLAQSYPEVLQKMEKQMLEWNQTLTAPGWISEDRKAQLRKVYGEVGMTPYSAPGYTGRLPGEIPWKTKVGSEKKTKTPDSAPKKESAKNGRQRSVSARDKDGDGIVTLEEFIAGRVDKTAILTEQFKKWDKDGDGQLQPAEQRRHLK</sequence>
<dbReference type="SUPFAM" id="SSF53649">
    <property type="entry name" value="Alkaline phosphatase-like"/>
    <property type="match status" value="1"/>
</dbReference>
<dbReference type="GO" id="GO:0005509">
    <property type="term" value="F:calcium ion binding"/>
    <property type="evidence" value="ECO:0007669"/>
    <property type="project" value="InterPro"/>
</dbReference>
<dbReference type="Proteomes" id="UP000464954">
    <property type="component" value="Chromosome"/>
</dbReference>
<dbReference type="PANTHER" id="PTHR42693">
    <property type="entry name" value="ARYLSULFATASE FAMILY MEMBER"/>
    <property type="match status" value="1"/>
</dbReference>
<feature type="domain" description="EF-hand" evidence="5">
    <location>
        <begin position="520"/>
        <end position="550"/>
    </location>
</feature>
<dbReference type="Pfam" id="PF00884">
    <property type="entry name" value="Sulfatase"/>
    <property type="match status" value="1"/>
</dbReference>
<evidence type="ECO:0000313" key="7">
    <source>
        <dbReference type="Proteomes" id="UP000464954"/>
    </source>
</evidence>
<dbReference type="KEGG" id="taer:GT409_03135"/>
<evidence type="ECO:0000313" key="6">
    <source>
        <dbReference type="EMBL" id="QHI68488.1"/>
    </source>
</evidence>
<keyword evidence="7" id="KW-1185">Reference proteome</keyword>
<dbReference type="InterPro" id="IPR011992">
    <property type="entry name" value="EF-hand-dom_pair"/>
</dbReference>
<dbReference type="GO" id="GO:0004065">
    <property type="term" value="F:arylsulfatase activity"/>
    <property type="evidence" value="ECO:0007669"/>
    <property type="project" value="TreeGrafter"/>
</dbReference>
<evidence type="ECO:0000256" key="4">
    <source>
        <dbReference type="SAM" id="SignalP"/>
    </source>
</evidence>
<protein>
    <submittedName>
        <fullName evidence="6">Sulfatase-like hydrolase/transferase</fullName>
    </submittedName>
</protein>
<evidence type="ECO:0000259" key="5">
    <source>
        <dbReference type="PROSITE" id="PS50222"/>
    </source>
</evidence>
<dbReference type="Gene3D" id="3.40.720.10">
    <property type="entry name" value="Alkaline Phosphatase, subunit A"/>
    <property type="match status" value="1"/>
</dbReference>
<keyword evidence="6" id="KW-0808">Transferase</keyword>
<dbReference type="AlphaFoldDB" id="A0A6P1M8P2"/>
<evidence type="ECO:0000256" key="2">
    <source>
        <dbReference type="ARBA" id="ARBA00022801"/>
    </source>
</evidence>
<gene>
    <name evidence="6" type="ORF">GT409_03135</name>
</gene>